<dbReference type="EMBL" id="AEJC01000627">
    <property type="protein sequence ID" value="EKX60913.1"/>
    <property type="molecule type" value="Genomic_DNA"/>
</dbReference>
<evidence type="ECO:0000313" key="1">
    <source>
        <dbReference type="EMBL" id="EKX60913.1"/>
    </source>
</evidence>
<organism evidence="1 2">
    <name type="scientific">Streptomyces ipomoeae 91-03</name>
    <dbReference type="NCBI Taxonomy" id="698759"/>
    <lineage>
        <taxon>Bacteria</taxon>
        <taxon>Bacillati</taxon>
        <taxon>Actinomycetota</taxon>
        <taxon>Actinomycetes</taxon>
        <taxon>Kitasatosporales</taxon>
        <taxon>Streptomycetaceae</taxon>
        <taxon>Streptomyces</taxon>
    </lineage>
</organism>
<dbReference type="PATRIC" id="fig|698759.3.peg.8355"/>
<accession>L1KKL2</accession>
<sequence length="225" mass="25070">MLILTVRPPHRRIPFTEQVGEHTMNRTITRKRRVLSALVGAVMTASALTGLTGEAAAAPQGRACLFLDKQGAQFKGTAYGHVAWAIRDPKNRNHWIWGSTENKEGDSYTKPGQDNGTWIQGGTWRQLRGEESGKRPLSLARYEAVRCINTAGGDLAGAQRTYKQMRDNGYAIFTNNCLTKAIGIFRKYSPALSTAHLPASYVSSPNYYFYAVLNDARGWERPRSY</sequence>
<comment type="caution">
    <text evidence="1">The sequence shown here is derived from an EMBL/GenBank/DDBJ whole genome shotgun (WGS) entry which is preliminary data.</text>
</comment>
<protein>
    <submittedName>
        <fullName evidence="1">Tat pathway signal sequence domain protein</fullName>
    </submittedName>
</protein>
<reference evidence="1 2" key="1">
    <citation type="submission" date="2012-11" db="EMBL/GenBank/DDBJ databases">
        <authorList>
            <person name="Huguet-Tapia J.C."/>
            <person name="Durkin A.S."/>
            <person name="Pettis G.S."/>
            <person name="Badger J.H."/>
        </authorList>
    </citation>
    <scope>NUCLEOTIDE SEQUENCE [LARGE SCALE GENOMIC DNA]</scope>
    <source>
        <strain evidence="1 2">91-03</strain>
    </source>
</reference>
<proteinExistence type="predicted"/>
<keyword evidence="2" id="KW-1185">Reference proteome</keyword>
<gene>
    <name evidence="1" type="ORF">STRIP9103_00001</name>
</gene>
<dbReference type="Proteomes" id="UP000010411">
    <property type="component" value="Unassembled WGS sequence"/>
</dbReference>
<evidence type="ECO:0000313" key="2">
    <source>
        <dbReference type="Proteomes" id="UP000010411"/>
    </source>
</evidence>
<dbReference type="AlphaFoldDB" id="L1KKL2"/>
<name>L1KKL2_9ACTN</name>